<organism evidence="1">
    <name type="scientific">uncultured Chloroflexia bacterium</name>
    <dbReference type="NCBI Taxonomy" id="1672391"/>
    <lineage>
        <taxon>Bacteria</taxon>
        <taxon>Bacillati</taxon>
        <taxon>Chloroflexota</taxon>
        <taxon>Chloroflexia</taxon>
        <taxon>environmental samples</taxon>
    </lineage>
</organism>
<proteinExistence type="predicted"/>
<dbReference type="EMBL" id="CADCTR010001554">
    <property type="protein sequence ID" value="CAA9301008.1"/>
    <property type="molecule type" value="Genomic_DNA"/>
</dbReference>
<evidence type="ECO:0000313" key="1">
    <source>
        <dbReference type="EMBL" id="CAA9301008.1"/>
    </source>
</evidence>
<dbReference type="AlphaFoldDB" id="A0A6J4KB17"/>
<accession>A0A6J4KB17</accession>
<feature type="non-terminal residue" evidence="1">
    <location>
        <position position="1"/>
    </location>
</feature>
<feature type="non-terminal residue" evidence="1">
    <location>
        <position position="73"/>
    </location>
</feature>
<reference evidence="1" key="1">
    <citation type="submission" date="2020-02" db="EMBL/GenBank/DDBJ databases">
        <authorList>
            <person name="Meier V. D."/>
        </authorList>
    </citation>
    <scope>NUCLEOTIDE SEQUENCE</scope>
    <source>
        <strain evidence="1">AVDCRST_MAG93</strain>
    </source>
</reference>
<protein>
    <submittedName>
        <fullName evidence="1">Uncharacterized protein</fullName>
    </submittedName>
</protein>
<gene>
    <name evidence="1" type="ORF">AVDCRST_MAG93-4602</name>
</gene>
<name>A0A6J4KB17_9CHLR</name>
<sequence length="73" mass="8123">LGSPTAPLKVWGAVTGADYGSRFGVSPWPISCRHRFLTFTSLRTSLCFSISRQSWCATLFRTSLRRPRSRSSG</sequence>